<protein>
    <submittedName>
        <fullName evidence="1">Uncharacterized protein</fullName>
    </submittedName>
</protein>
<keyword evidence="2" id="KW-1185">Reference proteome</keyword>
<dbReference type="Proteomes" id="UP000054783">
    <property type="component" value="Unassembled WGS sequence"/>
</dbReference>
<dbReference type="OrthoDB" id="5930164at2759"/>
<accession>A0A0V1AC00</accession>
<sequence length="70" mass="8169">MGPRNFFWKTRCKIGKPWKGNEFVATTGKLYLFIRLIFSLSWHGNVKLGRKSSDVPLCANRHKRKESQTT</sequence>
<reference evidence="1 2" key="1">
    <citation type="submission" date="2015-01" db="EMBL/GenBank/DDBJ databases">
        <title>Evolution of Trichinella species and genotypes.</title>
        <authorList>
            <person name="Korhonen P.K."/>
            <person name="Edoardo P."/>
            <person name="Giuseppe L.R."/>
            <person name="Gasser R.B."/>
        </authorList>
    </citation>
    <scope>NUCLEOTIDE SEQUENCE [LARGE SCALE GENOMIC DNA]</scope>
    <source>
        <strain evidence="1">ISS2496</strain>
    </source>
</reference>
<evidence type="ECO:0000313" key="1">
    <source>
        <dbReference type="EMBL" id="KRY21932.1"/>
    </source>
</evidence>
<gene>
    <name evidence="1" type="ORF">T12_11255</name>
</gene>
<name>A0A0V1AC00_9BILA</name>
<dbReference type="AlphaFoldDB" id="A0A0V1AC00"/>
<proteinExistence type="predicted"/>
<dbReference type="EMBL" id="JYDQ01000013">
    <property type="protein sequence ID" value="KRY21932.1"/>
    <property type="molecule type" value="Genomic_DNA"/>
</dbReference>
<organism evidence="1 2">
    <name type="scientific">Trichinella patagoniensis</name>
    <dbReference type="NCBI Taxonomy" id="990121"/>
    <lineage>
        <taxon>Eukaryota</taxon>
        <taxon>Metazoa</taxon>
        <taxon>Ecdysozoa</taxon>
        <taxon>Nematoda</taxon>
        <taxon>Enoplea</taxon>
        <taxon>Dorylaimia</taxon>
        <taxon>Trichinellida</taxon>
        <taxon>Trichinellidae</taxon>
        <taxon>Trichinella</taxon>
    </lineage>
</organism>
<evidence type="ECO:0000313" key="2">
    <source>
        <dbReference type="Proteomes" id="UP000054783"/>
    </source>
</evidence>
<comment type="caution">
    <text evidence="1">The sequence shown here is derived from an EMBL/GenBank/DDBJ whole genome shotgun (WGS) entry which is preliminary data.</text>
</comment>